<proteinExistence type="predicted"/>
<feature type="transmembrane region" description="Helical" evidence="5">
    <location>
        <begin position="6"/>
        <end position="30"/>
    </location>
</feature>
<gene>
    <name evidence="6" type="ORF">BCR43DRAFT_504102</name>
</gene>
<reference evidence="6 7" key="1">
    <citation type="submission" date="2016-07" db="EMBL/GenBank/DDBJ databases">
        <title>Pervasive Adenine N6-methylation of Active Genes in Fungi.</title>
        <authorList>
            <consortium name="DOE Joint Genome Institute"/>
            <person name="Mondo S.J."/>
            <person name="Dannebaum R.O."/>
            <person name="Kuo R.C."/>
            <person name="Labutti K."/>
            <person name="Haridas S."/>
            <person name="Kuo A."/>
            <person name="Salamov A."/>
            <person name="Ahrendt S.R."/>
            <person name="Lipzen A."/>
            <person name="Sullivan W."/>
            <person name="Andreopoulos W.B."/>
            <person name="Clum A."/>
            <person name="Lindquist E."/>
            <person name="Daum C."/>
            <person name="Ramamoorthy G.K."/>
            <person name="Gryganskyi A."/>
            <person name="Culley D."/>
            <person name="Magnuson J.K."/>
            <person name="James T.Y."/>
            <person name="O'Malley M.A."/>
            <person name="Stajich J.E."/>
            <person name="Spatafora J.W."/>
            <person name="Visel A."/>
            <person name="Grigoriev I.V."/>
        </authorList>
    </citation>
    <scope>NUCLEOTIDE SEQUENCE [LARGE SCALE GENOMIC DNA]</scope>
    <source>
        <strain evidence="6 7">NRRL 2496</strain>
    </source>
</reference>
<dbReference type="OMA" id="VEYQFYH"/>
<comment type="subcellular location">
    <subcellularLocation>
        <location evidence="1">Membrane</location>
        <topology evidence="1">Multi-pass membrane protein</topology>
    </subcellularLocation>
</comment>
<evidence type="ECO:0000256" key="5">
    <source>
        <dbReference type="SAM" id="Phobius"/>
    </source>
</evidence>
<evidence type="ECO:0000256" key="1">
    <source>
        <dbReference type="ARBA" id="ARBA00004141"/>
    </source>
</evidence>
<evidence type="ECO:0000256" key="2">
    <source>
        <dbReference type="ARBA" id="ARBA00022692"/>
    </source>
</evidence>
<keyword evidence="4 5" id="KW-0472">Membrane</keyword>
<dbReference type="AlphaFoldDB" id="A0A1X2HK64"/>
<dbReference type="OrthoDB" id="269173at2759"/>
<dbReference type="FunCoup" id="A0A1X2HK64">
    <property type="interactions" value="53"/>
</dbReference>
<accession>A0A1X2HK64</accession>
<dbReference type="PANTHER" id="PTHR43461">
    <property type="entry name" value="TRANSMEMBRANE PROTEIN 256"/>
    <property type="match status" value="1"/>
</dbReference>
<dbReference type="InParanoid" id="A0A1X2HK64"/>
<keyword evidence="7" id="KW-1185">Reference proteome</keyword>
<dbReference type="EMBL" id="MCGN01000003">
    <property type="protein sequence ID" value="ORY99429.1"/>
    <property type="molecule type" value="Genomic_DNA"/>
</dbReference>
<dbReference type="Pfam" id="PF04241">
    <property type="entry name" value="DUF423"/>
    <property type="match status" value="1"/>
</dbReference>
<name>A0A1X2HK64_SYNRA</name>
<protein>
    <submittedName>
        <fullName evidence="6">Membrane protein</fullName>
    </submittedName>
</protein>
<dbReference type="GO" id="GO:0016020">
    <property type="term" value="C:membrane"/>
    <property type="evidence" value="ECO:0007669"/>
    <property type="project" value="UniProtKB-SubCell"/>
</dbReference>
<keyword evidence="2 5" id="KW-0812">Transmembrane</keyword>
<feature type="transmembrane region" description="Helical" evidence="5">
    <location>
        <begin position="72"/>
        <end position="91"/>
    </location>
</feature>
<dbReference type="PANTHER" id="PTHR43461:SF1">
    <property type="entry name" value="TRANSMEMBRANE PROTEIN 256"/>
    <property type="match status" value="1"/>
</dbReference>
<dbReference type="InterPro" id="IPR006696">
    <property type="entry name" value="DUF423"/>
</dbReference>
<evidence type="ECO:0000256" key="4">
    <source>
        <dbReference type="ARBA" id="ARBA00023136"/>
    </source>
</evidence>
<sequence>MVGPNFYWKAGSALGMTALGLGAFGAHGLAKHVGNDATKIRNWTLASEFQLMHGVALLVLSSVGQVRKVHPLASPLILGGTIAFSGTIYLLTLNRDTFRPLGPVTPLGGIAMMAGWACLLL</sequence>
<evidence type="ECO:0000313" key="7">
    <source>
        <dbReference type="Proteomes" id="UP000242180"/>
    </source>
</evidence>
<keyword evidence="3 5" id="KW-1133">Transmembrane helix</keyword>
<organism evidence="6 7">
    <name type="scientific">Syncephalastrum racemosum</name>
    <name type="common">Filamentous fungus</name>
    <dbReference type="NCBI Taxonomy" id="13706"/>
    <lineage>
        <taxon>Eukaryota</taxon>
        <taxon>Fungi</taxon>
        <taxon>Fungi incertae sedis</taxon>
        <taxon>Mucoromycota</taxon>
        <taxon>Mucoromycotina</taxon>
        <taxon>Mucoromycetes</taxon>
        <taxon>Mucorales</taxon>
        <taxon>Syncephalastraceae</taxon>
        <taxon>Syncephalastrum</taxon>
    </lineage>
</organism>
<comment type="caution">
    <text evidence="6">The sequence shown here is derived from an EMBL/GenBank/DDBJ whole genome shotgun (WGS) entry which is preliminary data.</text>
</comment>
<evidence type="ECO:0000313" key="6">
    <source>
        <dbReference type="EMBL" id="ORY99429.1"/>
    </source>
</evidence>
<evidence type="ECO:0000256" key="3">
    <source>
        <dbReference type="ARBA" id="ARBA00022989"/>
    </source>
</evidence>
<dbReference type="Proteomes" id="UP000242180">
    <property type="component" value="Unassembled WGS sequence"/>
</dbReference>